<keyword evidence="3" id="KW-0809">Transit peptide</keyword>
<keyword evidence="2" id="KW-0677">Repeat</keyword>
<proteinExistence type="inferred from homology"/>
<dbReference type="AlphaFoldDB" id="A0AAD6A076"/>
<dbReference type="EMBL" id="JAMRDG010000001">
    <property type="protein sequence ID" value="KAJ3707316.1"/>
    <property type="molecule type" value="Genomic_DNA"/>
</dbReference>
<evidence type="ECO:0000256" key="2">
    <source>
        <dbReference type="ARBA" id="ARBA00022737"/>
    </source>
</evidence>
<evidence type="ECO:0000313" key="6">
    <source>
        <dbReference type="Proteomes" id="UP001210211"/>
    </source>
</evidence>
<keyword evidence="6" id="KW-1185">Reference proteome</keyword>
<dbReference type="Pfam" id="PF01535">
    <property type="entry name" value="PPR"/>
    <property type="match status" value="3"/>
</dbReference>
<dbReference type="PANTHER" id="PTHR47941">
    <property type="entry name" value="PENTATRICOPEPTIDE REPEAT-CONTAINING PROTEIN 3, MITOCHONDRIAL"/>
    <property type="match status" value="1"/>
</dbReference>
<accession>A0AAD6A076</accession>
<organism evidence="5 6">
    <name type="scientific">Rhynchospora tenuis</name>
    <dbReference type="NCBI Taxonomy" id="198213"/>
    <lineage>
        <taxon>Eukaryota</taxon>
        <taxon>Viridiplantae</taxon>
        <taxon>Streptophyta</taxon>
        <taxon>Embryophyta</taxon>
        <taxon>Tracheophyta</taxon>
        <taxon>Spermatophyta</taxon>
        <taxon>Magnoliopsida</taxon>
        <taxon>Liliopsida</taxon>
        <taxon>Poales</taxon>
        <taxon>Cyperaceae</taxon>
        <taxon>Cyperoideae</taxon>
        <taxon>Rhynchosporeae</taxon>
        <taxon>Rhynchospora</taxon>
    </lineage>
</organism>
<evidence type="ECO:0000256" key="3">
    <source>
        <dbReference type="ARBA" id="ARBA00022946"/>
    </source>
</evidence>
<dbReference type="Pfam" id="PF12854">
    <property type="entry name" value="PPR_1"/>
    <property type="match status" value="1"/>
</dbReference>
<dbReference type="PROSITE" id="PS51375">
    <property type="entry name" value="PPR"/>
    <property type="match status" value="7"/>
</dbReference>
<evidence type="ECO:0008006" key="7">
    <source>
        <dbReference type="Google" id="ProtNLM"/>
    </source>
</evidence>
<dbReference type="InterPro" id="IPR002885">
    <property type="entry name" value="PPR_rpt"/>
</dbReference>
<dbReference type="Proteomes" id="UP001210211">
    <property type="component" value="Unassembled WGS sequence"/>
</dbReference>
<evidence type="ECO:0000256" key="1">
    <source>
        <dbReference type="ARBA" id="ARBA00007626"/>
    </source>
</evidence>
<feature type="repeat" description="PPR" evidence="4">
    <location>
        <begin position="380"/>
        <end position="414"/>
    </location>
</feature>
<feature type="repeat" description="PPR" evidence="4">
    <location>
        <begin position="345"/>
        <end position="379"/>
    </location>
</feature>
<dbReference type="NCBIfam" id="TIGR00756">
    <property type="entry name" value="PPR"/>
    <property type="match status" value="6"/>
</dbReference>
<feature type="repeat" description="PPR" evidence="4">
    <location>
        <begin position="131"/>
        <end position="166"/>
    </location>
</feature>
<name>A0AAD6A076_9POAL</name>
<feature type="repeat" description="PPR" evidence="4">
    <location>
        <begin position="277"/>
        <end position="312"/>
    </location>
</feature>
<evidence type="ECO:0000256" key="4">
    <source>
        <dbReference type="PROSITE-ProRule" id="PRU00708"/>
    </source>
</evidence>
<dbReference type="Gene3D" id="1.25.40.10">
    <property type="entry name" value="Tetratricopeptide repeat domain"/>
    <property type="match status" value="3"/>
</dbReference>
<dbReference type="InterPro" id="IPR011990">
    <property type="entry name" value="TPR-like_helical_dom_sf"/>
</dbReference>
<feature type="repeat" description="PPR" evidence="4">
    <location>
        <begin position="242"/>
        <end position="276"/>
    </location>
</feature>
<evidence type="ECO:0000313" key="5">
    <source>
        <dbReference type="EMBL" id="KAJ3707316.1"/>
    </source>
</evidence>
<sequence>MLLRRLSSHLRRHISTSASIPLPLDPDTVLRTLSLYSNDWRSALEFFHYASSPPSHFHHTPSTLSCTIDILGKHREFAHSRSLISSYASSFPSPSYLLPSFRSFFNRLAAAHVVSDVLDAFELASSLGLRDRVTFNLMIDALCDHGHVAEAENLCLRSESESSLFSSLFPPDTKTYNMVLRGWVKSRAFSQCREFWEEMDRDGIEKDIHSYSIYMNCLSKSGKPWKALKLFKEMQEKNIEPDIVAYNTVIHAAGHSKGVDLSIQLYQEMVEAGFEPNTATLNTIVKLFCVEERFKEAYCFVSRMRKKHGCVPDALTYHCFFQYLTRPQEIISLFEQMVQAGCRPRMDTYVILIKKFGRWGFMKPVFDIWNKMEKHGYSPDAFAYTALINALLQNGMVDMAKEYDKEMVTKGLSVKPIIQSNCSNELNPLP</sequence>
<feature type="repeat" description="PPR" evidence="4">
    <location>
        <begin position="172"/>
        <end position="206"/>
    </location>
</feature>
<gene>
    <name evidence="5" type="ORF">LUZ61_011021</name>
</gene>
<feature type="repeat" description="PPR" evidence="4">
    <location>
        <begin position="207"/>
        <end position="241"/>
    </location>
</feature>
<dbReference type="Pfam" id="PF13041">
    <property type="entry name" value="PPR_2"/>
    <property type="match status" value="2"/>
</dbReference>
<comment type="similarity">
    <text evidence="1">Belongs to the PPR family. P subfamily.</text>
</comment>
<reference evidence="5 6" key="1">
    <citation type="journal article" date="2022" name="Cell">
        <title>Repeat-based holocentromeres influence genome architecture and karyotype evolution.</title>
        <authorList>
            <person name="Hofstatter P.G."/>
            <person name="Thangavel G."/>
            <person name="Lux T."/>
            <person name="Neumann P."/>
            <person name="Vondrak T."/>
            <person name="Novak P."/>
            <person name="Zhang M."/>
            <person name="Costa L."/>
            <person name="Castellani M."/>
            <person name="Scott A."/>
            <person name="Toegelov H."/>
            <person name="Fuchs J."/>
            <person name="Mata-Sucre Y."/>
            <person name="Dias Y."/>
            <person name="Vanzela A.L.L."/>
            <person name="Huettel B."/>
            <person name="Almeida C.C.S."/>
            <person name="Simkova H."/>
            <person name="Souza G."/>
            <person name="Pedrosa-Harand A."/>
            <person name="Macas J."/>
            <person name="Mayer K.F.X."/>
            <person name="Houben A."/>
            <person name="Marques A."/>
        </authorList>
    </citation>
    <scope>NUCLEOTIDE SEQUENCE [LARGE SCALE GENOMIC DNA]</scope>
    <source>
        <strain evidence="5">RhyTen1mFocal</strain>
    </source>
</reference>
<protein>
    <recommendedName>
        <fullName evidence="7">Pentatricopeptide repeat-containing protein</fullName>
    </recommendedName>
</protein>
<comment type="caution">
    <text evidence="5">The sequence shown here is derived from an EMBL/GenBank/DDBJ whole genome shotgun (WGS) entry which is preliminary data.</text>
</comment>